<dbReference type="InterPro" id="IPR001347">
    <property type="entry name" value="SIS_dom"/>
</dbReference>
<dbReference type="PROSITE" id="PS51464">
    <property type="entry name" value="SIS"/>
    <property type="match status" value="1"/>
</dbReference>
<keyword evidence="2" id="KW-0413">Isomerase</keyword>
<dbReference type="GO" id="GO:0006487">
    <property type="term" value="P:protein N-linked glycosylation"/>
    <property type="evidence" value="ECO:0007669"/>
    <property type="project" value="TreeGrafter"/>
</dbReference>
<feature type="domain" description="SIS" evidence="1">
    <location>
        <begin position="32"/>
        <end position="176"/>
    </location>
</feature>
<dbReference type="AlphaFoldDB" id="A0A1H1N057"/>
<dbReference type="GeneID" id="78500975"/>
<gene>
    <name evidence="2" type="ORF">SAMN04489857_1640</name>
</gene>
<name>A0A1H1N057_9ACTN</name>
<dbReference type="InterPro" id="IPR046348">
    <property type="entry name" value="SIS_dom_sf"/>
</dbReference>
<dbReference type="SUPFAM" id="SSF53697">
    <property type="entry name" value="SIS domain"/>
    <property type="match status" value="1"/>
</dbReference>
<dbReference type="Proteomes" id="UP000199480">
    <property type="component" value="Chromosome I"/>
</dbReference>
<dbReference type="PANTHER" id="PTHR10937">
    <property type="entry name" value="GLUCOSAMINE--FRUCTOSE-6-PHOSPHATE AMINOTRANSFERASE, ISOMERIZING"/>
    <property type="match status" value="1"/>
</dbReference>
<dbReference type="Gene3D" id="1.10.10.2240">
    <property type="match status" value="1"/>
</dbReference>
<dbReference type="GO" id="GO:0006002">
    <property type="term" value="P:fructose 6-phosphate metabolic process"/>
    <property type="evidence" value="ECO:0007669"/>
    <property type="project" value="TreeGrafter"/>
</dbReference>
<organism evidence="2 3">
    <name type="scientific">Parafannyhessea umbonata</name>
    <dbReference type="NCBI Taxonomy" id="604330"/>
    <lineage>
        <taxon>Bacteria</taxon>
        <taxon>Bacillati</taxon>
        <taxon>Actinomycetota</taxon>
        <taxon>Coriobacteriia</taxon>
        <taxon>Coriobacteriales</taxon>
        <taxon>Atopobiaceae</taxon>
        <taxon>Parafannyhessea</taxon>
    </lineage>
</organism>
<dbReference type="GO" id="GO:0016853">
    <property type="term" value="F:isomerase activity"/>
    <property type="evidence" value="ECO:0007669"/>
    <property type="project" value="UniProtKB-KW"/>
</dbReference>
<dbReference type="Gene3D" id="3.40.50.12570">
    <property type="match status" value="1"/>
</dbReference>
<sequence length="347" mass="38587">MGEKDEKGRVEKGQAVGAGAEVRVQDEVAEVVANALRGHDVTHVAWVAAGGSNGGFYAAHYFMERECATVASHMYTSNEFVLAPPAYVDEHTLCVICSMRGTKETCEAARVAKELGAATVALYVNESDLTRTCDQKIAYESIALDESRTERVNSSIALMIAMNLANQVEGYDRYDEAMHAFDVVDGVYRKAFARMQEPAREWAARMAGERTIYVMGSGPAYGSAYIFSICNIEEMLQIDSPTINSCEFFHGPFEVLDATKPVFLLLSVGRCRPADERALRFLRRYGGANVFVLDGMDLGLGELPQAVREYFNHILFSPILNNVYMRALSAATGKDYMTRRYMWKVEY</sequence>
<dbReference type="PANTHER" id="PTHR10937:SF14">
    <property type="entry name" value="FRUCTOSELYSINE 6-PHOSPHATE DEGLYCASE"/>
    <property type="match status" value="1"/>
</dbReference>
<evidence type="ECO:0000259" key="1">
    <source>
        <dbReference type="PROSITE" id="PS51464"/>
    </source>
</evidence>
<evidence type="ECO:0000313" key="3">
    <source>
        <dbReference type="Proteomes" id="UP000199480"/>
    </source>
</evidence>
<dbReference type="GO" id="GO:0006047">
    <property type="term" value="P:UDP-N-acetylglucosamine metabolic process"/>
    <property type="evidence" value="ECO:0007669"/>
    <property type="project" value="TreeGrafter"/>
</dbReference>
<proteinExistence type="predicted"/>
<accession>A0A1H1N057</accession>
<dbReference type="Gene3D" id="3.40.50.10490">
    <property type="entry name" value="Glucose-6-phosphate isomerase like protein, domain 1"/>
    <property type="match status" value="1"/>
</dbReference>
<dbReference type="RefSeq" id="WP_245719257.1">
    <property type="nucleotide sequence ID" value="NZ_LT629759.1"/>
</dbReference>
<reference evidence="3" key="1">
    <citation type="submission" date="2016-10" db="EMBL/GenBank/DDBJ databases">
        <authorList>
            <person name="Varghese N."/>
            <person name="Submissions S."/>
        </authorList>
    </citation>
    <scope>NUCLEOTIDE SEQUENCE [LARGE SCALE GENOMIC DNA]</scope>
    <source>
        <strain evidence="3">DSM 22620</strain>
    </source>
</reference>
<protein>
    <submittedName>
        <fullName evidence="2">Fructoselysine-6-P-deglycase FrlB with duplicated sugar isomerase (SIS) domain</fullName>
    </submittedName>
</protein>
<dbReference type="GO" id="GO:0097367">
    <property type="term" value="F:carbohydrate derivative binding"/>
    <property type="evidence" value="ECO:0007669"/>
    <property type="project" value="InterPro"/>
</dbReference>
<evidence type="ECO:0000313" key="2">
    <source>
        <dbReference type="EMBL" id="SDR92277.1"/>
    </source>
</evidence>
<dbReference type="GO" id="GO:0004360">
    <property type="term" value="F:glutamine-fructose-6-phosphate transaminase (isomerizing) activity"/>
    <property type="evidence" value="ECO:0007669"/>
    <property type="project" value="TreeGrafter"/>
</dbReference>
<dbReference type="EMBL" id="LT629759">
    <property type="protein sequence ID" value="SDR92277.1"/>
    <property type="molecule type" value="Genomic_DNA"/>
</dbReference>